<evidence type="ECO:0000259" key="5">
    <source>
        <dbReference type="PROSITE" id="PS50977"/>
    </source>
</evidence>
<reference evidence="6 7" key="1">
    <citation type="submission" date="2018-03" db="EMBL/GenBank/DDBJ databases">
        <title>The draft genome of Mesorhizobium sp. 6GN-30.</title>
        <authorList>
            <person name="Liu L."/>
            <person name="Li L."/>
            <person name="Wang T."/>
            <person name="Zhang X."/>
            <person name="Liang L."/>
        </authorList>
    </citation>
    <scope>NUCLEOTIDE SEQUENCE [LARGE SCALE GENOMIC DNA]</scope>
    <source>
        <strain evidence="6 7">6GN30</strain>
    </source>
</reference>
<dbReference type="InterPro" id="IPR009057">
    <property type="entry name" value="Homeodomain-like_sf"/>
</dbReference>
<organism evidence="6 7">
    <name type="scientific">Kumtagia ephedrae</name>
    <dbReference type="NCBI Taxonomy" id="2116701"/>
    <lineage>
        <taxon>Bacteria</taxon>
        <taxon>Pseudomonadati</taxon>
        <taxon>Pseudomonadota</taxon>
        <taxon>Alphaproteobacteria</taxon>
        <taxon>Hyphomicrobiales</taxon>
        <taxon>Phyllobacteriaceae</taxon>
        <taxon>Kumtagia</taxon>
    </lineage>
</organism>
<comment type="caution">
    <text evidence="6">The sequence shown here is derived from an EMBL/GenBank/DDBJ whole genome shotgun (WGS) entry which is preliminary data.</text>
</comment>
<feature type="DNA-binding region" description="H-T-H motif" evidence="4">
    <location>
        <begin position="30"/>
        <end position="49"/>
    </location>
</feature>
<dbReference type="PRINTS" id="PR00455">
    <property type="entry name" value="HTHTETR"/>
</dbReference>
<proteinExistence type="predicted"/>
<keyword evidence="3" id="KW-0804">Transcription</keyword>
<evidence type="ECO:0000313" key="6">
    <source>
        <dbReference type="EMBL" id="PSJ60491.1"/>
    </source>
</evidence>
<dbReference type="Gene3D" id="1.10.357.10">
    <property type="entry name" value="Tetracycline Repressor, domain 2"/>
    <property type="match status" value="1"/>
</dbReference>
<evidence type="ECO:0000313" key="7">
    <source>
        <dbReference type="Proteomes" id="UP000241229"/>
    </source>
</evidence>
<dbReference type="PANTHER" id="PTHR47506:SF1">
    <property type="entry name" value="HTH-TYPE TRANSCRIPTIONAL REGULATOR YJDC"/>
    <property type="match status" value="1"/>
</dbReference>
<dbReference type="Pfam" id="PF00440">
    <property type="entry name" value="TetR_N"/>
    <property type="match status" value="1"/>
</dbReference>
<dbReference type="SUPFAM" id="SSF46689">
    <property type="entry name" value="Homeodomain-like"/>
    <property type="match status" value="1"/>
</dbReference>
<evidence type="ECO:0000256" key="2">
    <source>
        <dbReference type="ARBA" id="ARBA00023125"/>
    </source>
</evidence>
<dbReference type="OrthoDB" id="9809772at2"/>
<dbReference type="GO" id="GO:0003677">
    <property type="term" value="F:DNA binding"/>
    <property type="evidence" value="ECO:0007669"/>
    <property type="project" value="UniProtKB-UniRule"/>
</dbReference>
<protein>
    <submittedName>
        <fullName evidence="6">TetR family transcriptional regulator</fullName>
    </submittedName>
</protein>
<feature type="domain" description="HTH tetR-type" evidence="5">
    <location>
        <begin position="7"/>
        <end position="67"/>
    </location>
</feature>
<keyword evidence="2 4" id="KW-0238">DNA-binding</keyword>
<dbReference type="Pfam" id="PF17937">
    <property type="entry name" value="TetR_C_28"/>
    <property type="match status" value="1"/>
</dbReference>
<evidence type="ECO:0000256" key="4">
    <source>
        <dbReference type="PROSITE-ProRule" id="PRU00335"/>
    </source>
</evidence>
<evidence type="ECO:0000256" key="3">
    <source>
        <dbReference type="ARBA" id="ARBA00023163"/>
    </source>
</evidence>
<dbReference type="Proteomes" id="UP000241229">
    <property type="component" value="Unassembled WGS sequence"/>
</dbReference>
<dbReference type="PROSITE" id="PS50977">
    <property type="entry name" value="HTH_TETR_2"/>
    <property type="match status" value="1"/>
</dbReference>
<dbReference type="InterPro" id="IPR041479">
    <property type="entry name" value="TetR_CgmR_C"/>
</dbReference>
<dbReference type="AlphaFoldDB" id="A0A2P7SDV6"/>
<dbReference type="RefSeq" id="WP_106772216.1">
    <property type="nucleotide sequence ID" value="NZ_PXYK01000009.1"/>
</dbReference>
<dbReference type="PANTHER" id="PTHR47506">
    <property type="entry name" value="TRANSCRIPTIONAL REGULATORY PROTEIN"/>
    <property type="match status" value="1"/>
</dbReference>
<dbReference type="EMBL" id="PXYK01000009">
    <property type="protein sequence ID" value="PSJ60491.1"/>
    <property type="molecule type" value="Genomic_DNA"/>
</dbReference>
<keyword evidence="7" id="KW-1185">Reference proteome</keyword>
<name>A0A2P7SDV6_9HYPH</name>
<sequence length="186" mass="20413">MAGRPRSIDRDKVLDAAEALVAQTGAAALSFEAVAKAAGITKSGVQYCFGTKENLIRSMIQRWGDSFERDVMQRIGEDRSPRSVIRGHLEATRDGDESEYSRSAAMMTALLQRPDQVAASRAWYTSRLSQLDMTDRADRRAALAFLAGEGAFMLRTFGLIDLDDAQWDALFADMLSVAGEDESPGR</sequence>
<evidence type="ECO:0000256" key="1">
    <source>
        <dbReference type="ARBA" id="ARBA00023015"/>
    </source>
</evidence>
<gene>
    <name evidence="6" type="ORF">C7I84_10935</name>
</gene>
<keyword evidence="1" id="KW-0805">Transcription regulation</keyword>
<dbReference type="InterPro" id="IPR001647">
    <property type="entry name" value="HTH_TetR"/>
</dbReference>
<accession>A0A2P7SDV6</accession>